<evidence type="ECO:0000256" key="1">
    <source>
        <dbReference type="ARBA" id="ARBA00022692"/>
    </source>
</evidence>
<gene>
    <name evidence="6" type="ORF">ALP78_04288</name>
</gene>
<proteinExistence type="predicted"/>
<evidence type="ECO:0000313" key="6">
    <source>
        <dbReference type="EMBL" id="RMR80315.1"/>
    </source>
</evidence>
<dbReference type="PROSITE" id="PS50850">
    <property type="entry name" value="MFS"/>
    <property type="match status" value="1"/>
</dbReference>
<evidence type="ECO:0000256" key="2">
    <source>
        <dbReference type="ARBA" id="ARBA00022989"/>
    </source>
</evidence>
<dbReference type="PANTHER" id="PTHR42910:SF1">
    <property type="entry name" value="MAJOR FACILITATOR SUPERFAMILY (MFS) PROFILE DOMAIN-CONTAINING PROTEIN"/>
    <property type="match status" value="1"/>
</dbReference>
<dbReference type="EMBL" id="RBSD01000199">
    <property type="protein sequence ID" value="RMR80315.1"/>
    <property type="molecule type" value="Genomic_DNA"/>
</dbReference>
<feature type="transmembrane region" description="Helical" evidence="4">
    <location>
        <begin position="314"/>
        <end position="332"/>
    </location>
</feature>
<evidence type="ECO:0000256" key="4">
    <source>
        <dbReference type="SAM" id="Phobius"/>
    </source>
</evidence>
<sequence length="429" mass="45284">MIKPLACAASIKNRLTDTLPASDSPSSSETFMPHSSQSAHNAMTMTPAMVMLFAFCCGAIVANIYYAQPIIELIAPDIGLSSTAASLIVSLTQIGYALGLFFLVPLGDLLENRRLMLVTTVVAILSLLGAAFAEQPNVFLLVSLLVGFSSVSVQMLIPLAAHLAPEASRGRVVGGIMGGLLLGILLARPIASLVADHFGWRAVFGSAAVVMIGISVVLATTMPKRLPDHRASYGQLLFSLWTLLRTQPVLRQRAFYQACMFATFSLFWTAVPLELSRNHGLSQSQIAIFALIGAIGAIAAPISGRLADAGYTRIASLGALLFGALSFLPGLVHPAYSVIGLAITGVVLDFCVQTSMVLGQRTVYALDAASRSRLNALYMTSIFIGGAIGSAVASPLFDHGGWTWVLIAGTALPLIALLALLRDRSRQNA</sequence>
<evidence type="ECO:0000313" key="7">
    <source>
        <dbReference type="Proteomes" id="UP000268004"/>
    </source>
</evidence>
<feature type="transmembrane region" description="Helical" evidence="4">
    <location>
        <begin position="203"/>
        <end position="222"/>
    </location>
</feature>
<dbReference type="InterPro" id="IPR036259">
    <property type="entry name" value="MFS_trans_sf"/>
</dbReference>
<feature type="transmembrane region" description="Helical" evidence="4">
    <location>
        <begin position="48"/>
        <end position="66"/>
    </location>
</feature>
<dbReference type="InterPro" id="IPR011701">
    <property type="entry name" value="MFS"/>
</dbReference>
<feature type="transmembrane region" description="Helical" evidence="4">
    <location>
        <begin position="402"/>
        <end position="421"/>
    </location>
</feature>
<feature type="transmembrane region" description="Helical" evidence="4">
    <location>
        <begin position="115"/>
        <end position="133"/>
    </location>
</feature>
<feature type="domain" description="Major facilitator superfamily (MFS) profile" evidence="5">
    <location>
        <begin position="42"/>
        <end position="429"/>
    </location>
</feature>
<keyword evidence="2 4" id="KW-1133">Transmembrane helix</keyword>
<dbReference type="CDD" id="cd17324">
    <property type="entry name" value="MFS_NepI_like"/>
    <property type="match status" value="1"/>
</dbReference>
<organism evidence="6 7">
    <name type="scientific">Pseudomonas coronafaciens pv. striafaciens</name>
    <dbReference type="NCBI Taxonomy" id="235276"/>
    <lineage>
        <taxon>Bacteria</taxon>
        <taxon>Pseudomonadati</taxon>
        <taxon>Pseudomonadota</taxon>
        <taxon>Gammaproteobacteria</taxon>
        <taxon>Pseudomonadales</taxon>
        <taxon>Pseudomonadaceae</taxon>
        <taxon>Pseudomonas</taxon>
        <taxon>Pseudomonas coronafaciens</taxon>
    </lineage>
</organism>
<dbReference type="Pfam" id="PF07690">
    <property type="entry name" value="MFS_1"/>
    <property type="match status" value="1"/>
</dbReference>
<feature type="transmembrane region" description="Helical" evidence="4">
    <location>
        <begin position="139"/>
        <end position="160"/>
    </location>
</feature>
<dbReference type="Gene3D" id="1.20.1250.20">
    <property type="entry name" value="MFS general substrate transporter like domains"/>
    <property type="match status" value="1"/>
</dbReference>
<reference evidence="6 7" key="1">
    <citation type="submission" date="2018-08" db="EMBL/GenBank/DDBJ databases">
        <title>Recombination of ecologically and evolutionarily significant loci maintains genetic cohesion in the Pseudomonas syringae species complex.</title>
        <authorList>
            <person name="Dillon M."/>
            <person name="Thakur S."/>
            <person name="Almeida R.N.D."/>
            <person name="Weir B.S."/>
            <person name="Guttman D.S."/>
        </authorList>
    </citation>
    <scope>NUCLEOTIDE SEQUENCE [LARGE SCALE GENOMIC DNA]</scope>
    <source>
        <strain evidence="6 7">ICMP 4996</strain>
    </source>
</reference>
<keyword evidence="1 4" id="KW-0812">Transmembrane</keyword>
<name>A0A3M4XV01_9PSED</name>
<feature type="transmembrane region" description="Helical" evidence="4">
    <location>
        <begin position="78"/>
        <end position="103"/>
    </location>
</feature>
<dbReference type="Proteomes" id="UP000268004">
    <property type="component" value="Unassembled WGS sequence"/>
</dbReference>
<feature type="transmembrane region" description="Helical" evidence="4">
    <location>
        <begin position="283"/>
        <end position="302"/>
    </location>
</feature>
<feature type="transmembrane region" description="Helical" evidence="4">
    <location>
        <begin position="338"/>
        <end position="364"/>
    </location>
</feature>
<dbReference type="InterPro" id="IPR020846">
    <property type="entry name" value="MFS_dom"/>
</dbReference>
<comment type="caution">
    <text evidence="6">The sequence shown here is derived from an EMBL/GenBank/DDBJ whole genome shotgun (WGS) entry which is preliminary data.</text>
</comment>
<dbReference type="PANTHER" id="PTHR42910">
    <property type="entry name" value="TRANSPORTER SCO4007-RELATED"/>
    <property type="match status" value="1"/>
</dbReference>
<keyword evidence="3 4" id="KW-0472">Membrane</keyword>
<dbReference type="GO" id="GO:0022857">
    <property type="term" value="F:transmembrane transporter activity"/>
    <property type="evidence" value="ECO:0007669"/>
    <property type="project" value="InterPro"/>
</dbReference>
<protein>
    <submittedName>
        <fullName evidence="6">Major facilitator superfamily</fullName>
    </submittedName>
</protein>
<accession>A0A3M4XV01</accession>
<feature type="transmembrane region" description="Helical" evidence="4">
    <location>
        <begin position="376"/>
        <end position="396"/>
    </location>
</feature>
<dbReference type="AlphaFoldDB" id="A0A3M4XV01"/>
<feature type="transmembrane region" description="Helical" evidence="4">
    <location>
        <begin position="254"/>
        <end position="271"/>
    </location>
</feature>
<evidence type="ECO:0000256" key="3">
    <source>
        <dbReference type="ARBA" id="ARBA00023136"/>
    </source>
</evidence>
<feature type="transmembrane region" description="Helical" evidence="4">
    <location>
        <begin position="172"/>
        <end position="191"/>
    </location>
</feature>
<dbReference type="SUPFAM" id="SSF103473">
    <property type="entry name" value="MFS general substrate transporter"/>
    <property type="match status" value="1"/>
</dbReference>
<evidence type="ECO:0000259" key="5">
    <source>
        <dbReference type="PROSITE" id="PS50850"/>
    </source>
</evidence>